<dbReference type="SMART" id="SM01040">
    <property type="entry name" value="Bro-N"/>
    <property type="match status" value="1"/>
</dbReference>
<proteinExistence type="predicted"/>
<sequence length="294" mass="33609">MNNLIVKEFNGDKIHTFVWNDKPCWIANEIVSMFGYVEPKVTISQCIEAEQFEIGIEYEILKYNELKDFKELVKNTLTTSELINKYASSLAIFYEDGLYGFLQYTDKPIGVQFRKWIRREVLPEIRQTGAYISDKASTEALKESNQPEKLETINKSVELVSPLLDVAGVDNTIKLLVVKTLFSKAGVDIPIEIEAREKFYDTKQIAKMVGMYSKTGNPAFGAVGQIIKKLDIEEHEKEVVWESSGSWQGTVIKYTESVSDKVNKWLKENGYPVDIPSKNKTFHVVYKPLREVAI</sequence>
<evidence type="ECO:0000313" key="3">
    <source>
        <dbReference type="Proteomes" id="UP000002411"/>
    </source>
</evidence>
<dbReference type="PROSITE" id="PS51750">
    <property type="entry name" value="BRO_N"/>
    <property type="match status" value="1"/>
</dbReference>
<dbReference type="KEGG" id="ckl:CKL_1847"/>
<dbReference type="AlphaFoldDB" id="A5N9A8"/>
<evidence type="ECO:0000313" key="2">
    <source>
        <dbReference type="EMBL" id="EDK33889.1"/>
    </source>
</evidence>
<dbReference type="HOGENOM" id="CLU_046670_5_0_9"/>
<evidence type="ECO:0000259" key="1">
    <source>
        <dbReference type="PROSITE" id="PS51750"/>
    </source>
</evidence>
<reference evidence="2 3" key="1">
    <citation type="journal article" date="2008" name="Proc. Natl. Acad. Sci. U.S.A.">
        <title>The genome of Clostridium kluyveri, a strict anaerobe with unique metabolic features.</title>
        <authorList>
            <person name="Seedorf H."/>
            <person name="Fricke W.F."/>
            <person name="Veith B."/>
            <person name="Brueggemann H."/>
            <person name="Liesegang H."/>
            <person name="Strittmatter A."/>
            <person name="Miethke M."/>
            <person name="Buckel W."/>
            <person name="Hinderberger J."/>
            <person name="Li F."/>
            <person name="Hagemeier C."/>
            <person name="Thauer R.K."/>
            <person name="Gottschalk G."/>
        </authorList>
    </citation>
    <scope>NUCLEOTIDE SEQUENCE [LARGE SCALE GENOMIC DNA]</scope>
    <source>
        <strain evidence="3">ATCC 8527 / DSM 555 / NCIMB 10680</strain>
    </source>
</reference>
<organism evidence="2 3">
    <name type="scientific">Clostridium kluyveri (strain ATCC 8527 / DSM 555 / NBRC 12016 / NCIMB 10680 / K1)</name>
    <dbReference type="NCBI Taxonomy" id="431943"/>
    <lineage>
        <taxon>Bacteria</taxon>
        <taxon>Bacillati</taxon>
        <taxon>Bacillota</taxon>
        <taxon>Clostridia</taxon>
        <taxon>Eubacteriales</taxon>
        <taxon>Clostridiaceae</taxon>
        <taxon>Clostridium</taxon>
    </lineage>
</organism>
<dbReference type="EMBL" id="CP000673">
    <property type="protein sequence ID" value="EDK33889.1"/>
    <property type="molecule type" value="Genomic_DNA"/>
</dbReference>
<feature type="domain" description="Bro-N" evidence="1">
    <location>
        <begin position="1"/>
        <end position="129"/>
    </location>
</feature>
<dbReference type="RefSeq" id="WP_012102244.1">
    <property type="nucleotide sequence ID" value="NC_009706.1"/>
</dbReference>
<name>A5N9A8_CLOK5</name>
<dbReference type="InterPro" id="IPR003497">
    <property type="entry name" value="BRO_N_domain"/>
</dbReference>
<keyword evidence="3" id="KW-1185">Reference proteome</keyword>
<dbReference type="Proteomes" id="UP000002411">
    <property type="component" value="Chromosome"/>
</dbReference>
<dbReference type="STRING" id="431943.CKL_1847"/>
<gene>
    <name evidence="2" type="ordered locus">CKL_1847</name>
</gene>
<dbReference type="eggNOG" id="COG3561">
    <property type="taxonomic scope" value="Bacteria"/>
</dbReference>
<accession>A5N9A8</accession>
<dbReference type="Pfam" id="PF02498">
    <property type="entry name" value="Bro-N"/>
    <property type="match status" value="1"/>
</dbReference>
<protein>
    <submittedName>
        <fullName evidence="2">Prophage antirepressor-related protein</fullName>
    </submittedName>
</protein>